<gene>
    <name evidence="2" type="ORF">Ae201684_017523</name>
</gene>
<feature type="compositionally biased region" description="Basic residues" evidence="1">
    <location>
        <begin position="11"/>
        <end position="21"/>
    </location>
</feature>
<evidence type="ECO:0000313" key="3">
    <source>
        <dbReference type="Proteomes" id="UP000481153"/>
    </source>
</evidence>
<dbReference type="VEuPathDB" id="FungiDB:AeMF1_012336"/>
<accession>A0A6G0W937</accession>
<dbReference type="EMBL" id="VJMJ01000300">
    <property type="protein sequence ID" value="KAF0723620.1"/>
    <property type="molecule type" value="Genomic_DNA"/>
</dbReference>
<proteinExistence type="predicted"/>
<dbReference type="Proteomes" id="UP000481153">
    <property type="component" value="Unassembled WGS sequence"/>
</dbReference>
<sequence length="384" mass="45074">MVVNGNADVVKKRKKQSRRTRLQRERRERERRELLELRDCVAQLREERDERLQAMAANIGILSWEQVFMALQVDANDAIDENMTLKHKLERMKRVVDGMTKWVASTKTINRGPHTLPYTAFHLNLHHVLLTVSDPSCRQHGLDWMTQLLFHNTTALLQRYKFWPNVSTDVQCEYHTDMTNMDDIQLVWRFQVEIPMVMEAVVDPVRRHVVNRLNSTDLWNCSTTAIDPEIVHQISSQMTYVRRIMQHTPTFDESTSCNILYREFNEDTNRTVFVGQTLDDEKFEKREVRSKSMTWVVITRLSPSWTRVSILSLSSLYFTDDGFLPLERQAEEFRLTLGPLEHEQEEAFAREIEPICQFTTAAWLNYMNNAVCAAVTAYTQKNDD</sequence>
<organism evidence="2 3">
    <name type="scientific">Aphanomyces euteiches</name>
    <dbReference type="NCBI Taxonomy" id="100861"/>
    <lineage>
        <taxon>Eukaryota</taxon>
        <taxon>Sar</taxon>
        <taxon>Stramenopiles</taxon>
        <taxon>Oomycota</taxon>
        <taxon>Saprolegniomycetes</taxon>
        <taxon>Saprolegniales</taxon>
        <taxon>Verrucalvaceae</taxon>
        <taxon>Aphanomyces</taxon>
    </lineage>
</organism>
<feature type="region of interest" description="Disordered" evidence="1">
    <location>
        <begin position="1"/>
        <end position="26"/>
    </location>
</feature>
<keyword evidence="3" id="KW-1185">Reference proteome</keyword>
<name>A0A6G0W937_9STRA</name>
<evidence type="ECO:0000313" key="2">
    <source>
        <dbReference type="EMBL" id="KAF0723620.1"/>
    </source>
</evidence>
<evidence type="ECO:0000256" key="1">
    <source>
        <dbReference type="SAM" id="MobiDB-lite"/>
    </source>
</evidence>
<protein>
    <submittedName>
        <fullName evidence="2">Uncharacterized protein</fullName>
    </submittedName>
</protein>
<comment type="caution">
    <text evidence="2">The sequence shown here is derived from an EMBL/GenBank/DDBJ whole genome shotgun (WGS) entry which is preliminary data.</text>
</comment>
<dbReference type="AlphaFoldDB" id="A0A6G0W937"/>
<reference evidence="2 3" key="1">
    <citation type="submission" date="2019-07" db="EMBL/GenBank/DDBJ databases">
        <title>Genomics analysis of Aphanomyces spp. identifies a new class of oomycete effector associated with host adaptation.</title>
        <authorList>
            <person name="Gaulin E."/>
        </authorList>
    </citation>
    <scope>NUCLEOTIDE SEQUENCE [LARGE SCALE GENOMIC DNA]</scope>
    <source>
        <strain evidence="2 3">ATCC 201684</strain>
    </source>
</reference>